<dbReference type="Proteomes" id="UP001604336">
    <property type="component" value="Unassembled WGS sequence"/>
</dbReference>
<dbReference type="PANTHER" id="PTHR33223:SF10">
    <property type="entry name" value="AMINOTRANSFERASE-LIKE PLANT MOBILE DOMAIN-CONTAINING PROTEIN"/>
    <property type="match status" value="1"/>
</dbReference>
<reference evidence="2" key="1">
    <citation type="submission" date="2024-07" db="EMBL/GenBank/DDBJ databases">
        <title>Two chromosome-level genome assemblies of Korean endemic species Abeliophyllum distichum and Forsythia ovata (Oleaceae).</title>
        <authorList>
            <person name="Jang H."/>
        </authorList>
    </citation>
    <scope>NUCLEOTIDE SEQUENCE [LARGE SCALE GENOMIC DNA]</scope>
</reference>
<comment type="caution">
    <text evidence="1">The sequence shown here is derived from an EMBL/GenBank/DDBJ whole genome shotgun (WGS) entry which is preliminary data.</text>
</comment>
<sequence length="238" mass="27205">MEIPPTTDPPLVLVSWALPSATHINSLASSPNPYWGQLSWIPTSTLVETPVLQRLEDMIGRKIAEAMSKKDFEQPKLEKYDGSSDPVDYLRAFVNLMRLQATPDAIRCRAFLPTLRQEAKDWVATFPPKLIRTFYKNFAAYFISSKHVKKTAFGLMQLTQDKDEMLKDFITQLNRATLGIKDLQMSALVTAMMSVTRSRPFKMLLSKNPPDTMHELLRRGDKLVDTEEAYLISKYMKD</sequence>
<keyword evidence="2" id="KW-1185">Reference proteome</keyword>
<gene>
    <name evidence="1" type="ORF">Adt_39312</name>
</gene>
<evidence type="ECO:0000313" key="1">
    <source>
        <dbReference type="EMBL" id="KAL2471176.1"/>
    </source>
</evidence>
<evidence type="ECO:0000313" key="2">
    <source>
        <dbReference type="Proteomes" id="UP001604336"/>
    </source>
</evidence>
<dbReference type="EMBL" id="JBFOLK010000012">
    <property type="protein sequence ID" value="KAL2471176.1"/>
    <property type="molecule type" value="Genomic_DNA"/>
</dbReference>
<accession>A0ABD1Q8X8</accession>
<dbReference type="AlphaFoldDB" id="A0ABD1Q8X8"/>
<proteinExistence type="predicted"/>
<organism evidence="1 2">
    <name type="scientific">Abeliophyllum distichum</name>
    <dbReference type="NCBI Taxonomy" id="126358"/>
    <lineage>
        <taxon>Eukaryota</taxon>
        <taxon>Viridiplantae</taxon>
        <taxon>Streptophyta</taxon>
        <taxon>Embryophyta</taxon>
        <taxon>Tracheophyta</taxon>
        <taxon>Spermatophyta</taxon>
        <taxon>Magnoliopsida</taxon>
        <taxon>eudicotyledons</taxon>
        <taxon>Gunneridae</taxon>
        <taxon>Pentapetalae</taxon>
        <taxon>asterids</taxon>
        <taxon>lamiids</taxon>
        <taxon>Lamiales</taxon>
        <taxon>Oleaceae</taxon>
        <taxon>Forsythieae</taxon>
        <taxon>Abeliophyllum</taxon>
    </lineage>
</organism>
<dbReference type="PANTHER" id="PTHR33223">
    <property type="entry name" value="CCHC-TYPE DOMAIN-CONTAINING PROTEIN"/>
    <property type="match status" value="1"/>
</dbReference>
<protein>
    <submittedName>
        <fullName evidence="1">Retrotransposon gag protein</fullName>
    </submittedName>
</protein>
<name>A0ABD1Q8X8_9LAMI</name>